<organism evidence="3 4">
    <name type="scientific">Actinomadura gamaensis</name>
    <dbReference type="NCBI Taxonomy" id="1763541"/>
    <lineage>
        <taxon>Bacteria</taxon>
        <taxon>Bacillati</taxon>
        <taxon>Actinomycetota</taxon>
        <taxon>Actinomycetes</taxon>
        <taxon>Streptosporangiales</taxon>
        <taxon>Thermomonosporaceae</taxon>
        <taxon>Actinomadura</taxon>
    </lineage>
</organism>
<gene>
    <name evidence="3" type="ORF">ACFPCY_24520</name>
</gene>
<feature type="transmembrane region" description="Helical" evidence="2">
    <location>
        <begin position="296"/>
        <end position="314"/>
    </location>
</feature>
<feature type="transmembrane region" description="Helical" evidence="2">
    <location>
        <begin position="166"/>
        <end position="185"/>
    </location>
</feature>
<evidence type="ECO:0008006" key="5">
    <source>
        <dbReference type="Google" id="ProtNLM"/>
    </source>
</evidence>
<feature type="transmembrane region" description="Helical" evidence="2">
    <location>
        <begin position="105"/>
        <end position="128"/>
    </location>
</feature>
<feature type="compositionally biased region" description="Acidic residues" evidence="1">
    <location>
        <begin position="251"/>
        <end position="260"/>
    </location>
</feature>
<feature type="transmembrane region" description="Helical" evidence="2">
    <location>
        <begin position="505"/>
        <end position="526"/>
    </location>
</feature>
<feature type="compositionally biased region" description="Basic and acidic residues" evidence="1">
    <location>
        <begin position="263"/>
        <end position="280"/>
    </location>
</feature>
<feature type="transmembrane region" description="Helical" evidence="2">
    <location>
        <begin position="44"/>
        <end position="69"/>
    </location>
</feature>
<name>A0ABV9U264_9ACTN</name>
<evidence type="ECO:0000256" key="2">
    <source>
        <dbReference type="SAM" id="Phobius"/>
    </source>
</evidence>
<feature type="transmembrane region" description="Helical" evidence="2">
    <location>
        <begin position="479"/>
        <end position="499"/>
    </location>
</feature>
<feature type="transmembrane region" description="Helical" evidence="2">
    <location>
        <begin position="533"/>
        <end position="551"/>
    </location>
</feature>
<feature type="region of interest" description="Disordered" evidence="1">
    <location>
        <begin position="243"/>
        <end position="290"/>
    </location>
</feature>
<keyword evidence="4" id="KW-1185">Reference proteome</keyword>
<proteinExistence type="predicted"/>
<dbReference type="EMBL" id="JBHSIT010000007">
    <property type="protein sequence ID" value="MFC4910501.1"/>
    <property type="molecule type" value="Genomic_DNA"/>
</dbReference>
<evidence type="ECO:0000256" key="1">
    <source>
        <dbReference type="SAM" id="MobiDB-lite"/>
    </source>
</evidence>
<protein>
    <recommendedName>
        <fullName evidence="5">Glycosyltransferase RgtA/B/C/D-like domain-containing protein</fullName>
    </recommendedName>
</protein>
<evidence type="ECO:0000313" key="3">
    <source>
        <dbReference type="EMBL" id="MFC4910501.1"/>
    </source>
</evidence>
<dbReference type="Proteomes" id="UP001595872">
    <property type="component" value="Unassembled WGS sequence"/>
</dbReference>
<keyword evidence="2" id="KW-1133">Transmembrane helix</keyword>
<keyword evidence="2" id="KW-0812">Transmembrane</keyword>
<dbReference type="RefSeq" id="WP_378258902.1">
    <property type="nucleotide sequence ID" value="NZ_JBHSIT010000007.1"/>
</dbReference>
<evidence type="ECO:0000313" key="4">
    <source>
        <dbReference type="Proteomes" id="UP001595872"/>
    </source>
</evidence>
<keyword evidence="2" id="KW-0472">Membrane</keyword>
<reference evidence="4" key="1">
    <citation type="journal article" date="2019" name="Int. J. Syst. Evol. Microbiol.">
        <title>The Global Catalogue of Microorganisms (GCM) 10K type strain sequencing project: providing services to taxonomists for standard genome sequencing and annotation.</title>
        <authorList>
            <consortium name="The Broad Institute Genomics Platform"/>
            <consortium name="The Broad Institute Genome Sequencing Center for Infectious Disease"/>
            <person name="Wu L."/>
            <person name="Ma J."/>
        </authorList>
    </citation>
    <scope>NUCLEOTIDE SEQUENCE [LARGE SCALE GENOMIC DNA]</scope>
    <source>
        <strain evidence="4">KLKA75</strain>
    </source>
</reference>
<feature type="transmembrane region" description="Helical" evidence="2">
    <location>
        <begin position="197"/>
        <end position="224"/>
    </location>
</feature>
<sequence>MVSRAGRGPGARLLAFGRGPGVRLRASGEGPGVRLSAVGRAHGVFAVALLLGAALRAVAVLGYPTVFWFGDSGTYLKSALHFTPSPLRPSGYSLMLWFLHPFHDFRLVVVVQHLLGLATAVLLYAVTWRWTRGQWPGRRWAAGLLGTAVAAPVLFDGYQIQLEHMLMSDVLFEFFAVAAIATLLWRRRVTWRLGALAGVLLAAAALTRTVGLPLLVIAVLQLAVRALVDKRVEAQAGGRIEAQTDERVEAQADEGDDAQADDGGGRRPDEGGGERADEPAVRPGGGGRRGARWRPLAAMVAVFAVVVCGYASWYEEAHGRFELSATNGFFLYGRTAAFADCAKIEPPPELAGLCHDWKHDMPGVAPGYAALWGPRSPFRAMPDGVADEEGNRRADRFARAAILAQPGDYLDRALRDTARSFSWGRSDYPTSWTVGEYRFPSRHWQPRSAVKPARAYGHGTAAPRIVEPFAGWMRSYQKVVFLPGTLLGVLLLVGLAGAVRHARNGGGAALLPWLSAFALLTVPPFTADFDYRYLLPVVPFAALAAALGVISEPVSSTSRDL</sequence>
<feature type="transmembrane region" description="Helical" evidence="2">
    <location>
        <begin position="140"/>
        <end position="160"/>
    </location>
</feature>
<comment type="caution">
    <text evidence="3">The sequence shown here is derived from an EMBL/GenBank/DDBJ whole genome shotgun (WGS) entry which is preliminary data.</text>
</comment>
<accession>A0ABV9U264</accession>